<evidence type="ECO:0000256" key="7">
    <source>
        <dbReference type="ARBA" id="ARBA00022801"/>
    </source>
</evidence>
<evidence type="ECO:0000256" key="9">
    <source>
        <dbReference type="HAMAP-Rule" id="MF_00009"/>
    </source>
</evidence>
<feature type="binding site" evidence="9">
    <location>
        <position position="139"/>
    </location>
    <ligand>
        <name>Zn(2+)</name>
        <dbReference type="ChEBI" id="CHEBI:29105"/>
        <note>catalytic</note>
    </ligand>
</feature>
<evidence type="ECO:0000256" key="2">
    <source>
        <dbReference type="ARBA" id="ARBA00022517"/>
    </source>
</evidence>
<dbReference type="Gene3D" id="3.40.390.30">
    <property type="entry name" value="Metalloproteases ('zincins'), catalytic domain"/>
    <property type="match status" value="1"/>
</dbReference>
<evidence type="ECO:0000256" key="8">
    <source>
        <dbReference type="ARBA" id="ARBA00022833"/>
    </source>
</evidence>
<keyword evidence="8 9" id="KW-0862">Zinc</keyword>
<gene>
    <name evidence="9" type="primary">ybeY</name>
    <name evidence="10" type="ORF">SAMN05444406_13212</name>
</gene>
<keyword evidence="3 9" id="KW-0698">rRNA processing</keyword>
<keyword evidence="5 9" id="KW-0479">Metal-binding</keyword>
<dbReference type="PANTHER" id="PTHR46986">
    <property type="entry name" value="ENDORIBONUCLEASE YBEY, CHLOROPLASTIC"/>
    <property type="match status" value="1"/>
</dbReference>
<evidence type="ECO:0000256" key="3">
    <source>
        <dbReference type="ARBA" id="ARBA00022552"/>
    </source>
</evidence>
<keyword evidence="6 9" id="KW-0255">Endonuclease</keyword>
<keyword evidence="9" id="KW-0963">Cytoplasm</keyword>
<dbReference type="AlphaFoldDB" id="A0A1I5XXJ4"/>
<dbReference type="GO" id="GO:0004521">
    <property type="term" value="F:RNA endonuclease activity"/>
    <property type="evidence" value="ECO:0007669"/>
    <property type="project" value="UniProtKB-UniRule"/>
</dbReference>
<reference evidence="10 11" key="1">
    <citation type="submission" date="2016-10" db="EMBL/GenBank/DDBJ databases">
        <authorList>
            <person name="de Groot N.N."/>
        </authorList>
    </citation>
    <scope>NUCLEOTIDE SEQUENCE [LARGE SCALE GENOMIC DNA]</scope>
    <source>
        <strain evidence="10 11">DSM 20678</strain>
    </source>
</reference>
<evidence type="ECO:0000256" key="5">
    <source>
        <dbReference type="ARBA" id="ARBA00022723"/>
    </source>
</evidence>
<evidence type="ECO:0000256" key="6">
    <source>
        <dbReference type="ARBA" id="ARBA00022759"/>
    </source>
</evidence>
<dbReference type="GO" id="GO:0004222">
    <property type="term" value="F:metalloendopeptidase activity"/>
    <property type="evidence" value="ECO:0007669"/>
    <property type="project" value="InterPro"/>
</dbReference>
<feature type="binding site" evidence="9">
    <location>
        <position position="135"/>
    </location>
    <ligand>
        <name>Zn(2+)</name>
        <dbReference type="ChEBI" id="CHEBI:29105"/>
        <note>catalytic</note>
    </ligand>
</feature>
<feature type="binding site" evidence="9">
    <location>
        <position position="145"/>
    </location>
    <ligand>
        <name>Zn(2+)</name>
        <dbReference type="ChEBI" id="CHEBI:29105"/>
        <note>catalytic</note>
    </ligand>
</feature>
<accession>A0A1I5XXJ4</accession>
<dbReference type="EC" id="3.1.-.-" evidence="9"/>
<dbReference type="InterPro" id="IPR020549">
    <property type="entry name" value="YbeY_CS"/>
</dbReference>
<dbReference type="NCBIfam" id="TIGR00043">
    <property type="entry name" value="rRNA maturation RNase YbeY"/>
    <property type="match status" value="1"/>
</dbReference>
<comment type="function">
    <text evidence="9">Single strand-specific metallo-endoribonuclease involved in late-stage 70S ribosome quality control and in maturation of the 3' terminus of the 16S rRNA.</text>
</comment>
<keyword evidence="11" id="KW-1185">Reference proteome</keyword>
<evidence type="ECO:0000256" key="1">
    <source>
        <dbReference type="ARBA" id="ARBA00010875"/>
    </source>
</evidence>
<name>A0A1I5XXJ4_9FIRM</name>
<evidence type="ECO:0000256" key="4">
    <source>
        <dbReference type="ARBA" id="ARBA00022722"/>
    </source>
</evidence>
<comment type="cofactor">
    <cofactor evidence="9">
        <name>Zn(2+)</name>
        <dbReference type="ChEBI" id="CHEBI:29105"/>
    </cofactor>
    <text evidence="9">Binds 1 zinc ion.</text>
</comment>
<comment type="subcellular location">
    <subcellularLocation>
        <location evidence="9">Cytoplasm</location>
    </subcellularLocation>
</comment>
<keyword evidence="7 9" id="KW-0378">Hydrolase</keyword>
<dbReference type="InterPro" id="IPR023091">
    <property type="entry name" value="MetalPrtase_cat_dom_sf_prd"/>
</dbReference>
<dbReference type="EMBL" id="FOXR01000032">
    <property type="protein sequence ID" value="SFQ36668.1"/>
    <property type="molecule type" value="Genomic_DNA"/>
</dbReference>
<dbReference type="PANTHER" id="PTHR46986:SF1">
    <property type="entry name" value="ENDORIBONUCLEASE YBEY, CHLOROPLASTIC"/>
    <property type="match status" value="1"/>
</dbReference>
<protein>
    <recommendedName>
        <fullName evidence="9">Endoribonuclease YbeY</fullName>
        <ecNumber evidence="9">3.1.-.-</ecNumber>
    </recommendedName>
</protein>
<dbReference type="Pfam" id="PF02130">
    <property type="entry name" value="YbeY"/>
    <property type="match status" value="1"/>
</dbReference>
<dbReference type="GO" id="GO:0005737">
    <property type="term" value="C:cytoplasm"/>
    <property type="evidence" value="ECO:0007669"/>
    <property type="project" value="UniProtKB-SubCell"/>
</dbReference>
<dbReference type="InterPro" id="IPR002036">
    <property type="entry name" value="YbeY"/>
</dbReference>
<sequence length="178" mass="20211">MKAMMVDINNSQDKIEVAPEIERLIESCVSETLKMEGVDIPVEVSVLLVDDQQIHQLNRQYRGVDAPTDVLSFPMLEFEDGGQGSRDLQAVLNAARHDGQAVVLGDIVLSVERAQRQAQEYGHSFFREVGYLIVHGMLHLLGYDHEQEQQRLRMRQKEEKVMEMLGLSRDAQGPEVRP</sequence>
<dbReference type="GO" id="GO:0006364">
    <property type="term" value="P:rRNA processing"/>
    <property type="evidence" value="ECO:0007669"/>
    <property type="project" value="UniProtKB-UniRule"/>
</dbReference>
<proteinExistence type="inferred from homology"/>
<evidence type="ECO:0000313" key="10">
    <source>
        <dbReference type="EMBL" id="SFQ36668.1"/>
    </source>
</evidence>
<dbReference type="HAMAP" id="MF_00009">
    <property type="entry name" value="Endoribonucl_YbeY"/>
    <property type="match status" value="1"/>
</dbReference>
<dbReference type="GO" id="GO:0008270">
    <property type="term" value="F:zinc ion binding"/>
    <property type="evidence" value="ECO:0007669"/>
    <property type="project" value="UniProtKB-UniRule"/>
</dbReference>
<dbReference type="STRING" id="937334.SAMN05444406_13212"/>
<dbReference type="SUPFAM" id="SSF55486">
    <property type="entry name" value="Metalloproteases ('zincins'), catalytic domain"/>
    <property type="match status" value="1"/>
</dbReference>
<keyword evidence="2 9" id="KW-0690">Ribosome biogenesis</keyword>
<comment type="similarity">
    <text evidence="1 9">Belongs to the endoribonuclease YbeY family.</text>
</comment>
<keyword evidence="4 9" id="KW-0540">Nuclease</keyword>
<dbReference type="Proteomes" id="UP000198577">
    <property type="component" value="Unassembled WGS sequence"/>
</dbReference>
<dbReference type="PROSITE" id="PS01306">
    <property type="entry name" value="UPF0054"/>
    <property type="match status" value="1"/>
</dbReference>
<evidence type="ECO:0000313" key="11">
    <source>
        <dbReference type="Proteomes" id="UP000198577"/>
    </source>
</evidence>
<organism evidence="10 11">
    <name type="scientific">Caldicoprobacter faecalis</name>
    <dbReference type="NCBI Taxonomy" id="937334"/>
    <lineage>
        <taxon>Bacteria</taxon>
        <taxon>Bacillati</taxon>
        <taxon>Bacillota</taxon>
        <taxon>Clostridia</taxon>
        <taxon>Caldicoprobacterales</taxon>
        <taxon>Caldicoprobacteraceae</taxon>
        <taxon>Caldicoprobacter</taxon>
    </lineage>
</organism>